<dbReference type="Proteomes" id="UP000002774">
    <property type="component" value="Chromosome"/>
</dbReference>
<evidence type="ECO:0000256" key="4">
    <source>
        <dbReference type="ARBA" id="ARBA00022801"/>
    </source>
</evidence>
<dbReference type="RefSeq" id="WP_008509550.1">
    <property type="nucleotide sequence ID" value="NZ_CM001403.1"/>
</dbReference>
<evidence type="ECO:0000313" key="12">
    <source>
        <dbReference type="EMBL" id="EHQ28673.1"/>
    </source>
</evidence>
<dbReference type="InterPro" id="IPR006710">
    <property type="entry name" value="Glyco_hydro_43"/>
</dbReference>
<dbReference type="PROSITE" id="PS51175">
    <property type="entry name" value="CBM6"/>
    <property type="match status" value="1"/>
</dbReference>
<evidence type="ECO:0000313" key="13">
    <source>
        <dbReference type="Proteomes" id="UP000002774"/>
    </source>
</evidence>
<dbReference type="Pfam" id="PF03422">
    <property type="entry name" value="CBM_6"/>
    <property type="match status" value="1"/>
</dbReference>
<evidence type="ECO:0000256" key="2">
    <source>
        <dbReference type="ARBA" id="ARBA00022651"/>
    </source>
</evidence>
<keyword evidence="5" id="KW-0119">Carbohydrate metabolism</keyword>
<dbReference type="SUPFAM" id="SSF75005">
    <property type="entry name" value="Arabinanase/levansucrase/invertase"/>
    <property type="match status" value="1"/>
</dbReference>
<dbReference type="InterPro" id="IPR005084">
    <property type="entry name" value="CBM6"/>
</dbReference>
<dbReference type="CDD" id="cd18618">
    <property type="entry name" value="GH43_Xsa43E-like"/>
    <property type="match status" value="1"/>
</dbReference>
<organism evidence="12 13">
    <name type="scientific">Mucilaginibacter paludis DSM 18603</name>
    <dbReference type="NCBI Taxonomy" id="714943"/>
    <lineage>
        <taxon>Bacteria</taxon>
        <taxon>Pseudomonadati</taxon>
        <taxon>Bacteroidota</taxon>
        <taxon>Sphingobacteriia</taxon>
        <taxon>Sphingobacteriales</taxon>
        <taxon>Sphingobacteriaceae</taxon>
        <taxon>Mucilaginibacter</taxon>
    </lineage>
</organism>
<evidence type="ECO:0000256" key="5">
    <source>
        <dbReference type="ARBA" id="ARBA00023277"/>
    </source>
</evidence>
<name>H1Y754_9SPHI</name>
<sequence length="455" mass="50777">MKNTWRKTAVLSIFMFAGLMAQAQNPVIQTIYTADPAPMIYKDTVFLYTGHDEDRSTWFTMKDWHLFSTTDMVNWTDRGSPLSLKTFSWAQKDAWAGQCIYRNGKFYWYVPMNAKGIGMSIGVAVSDKPTGPFTDAIGKPLIHSGNGDIDPTVFIDNDGQAYLYWGNPYLKYVKLNENMISYSGDIITVPLTKEGFNVRFKDADKRPSAYEEGPWLDKRKDLYYLLYPAGGVPEHLAYSTAPTATGPWRYRDTIMTIIKKGGAFTNHPGLIDYKGKSYLFYHNGALPGGGGFTRSVCVEEFKFNEDGTIPRIAPTTGVAKGAGSINPFGRVEAETIAWEQGIETTTDSVGRRGVYVTAIDNGDYIKIRNVNFNKNARYFEASVLPVSGGSIEIRLDSISGTVLGVCDVKNTVAVQKWTTVSSKVGQVKGLHDLYLVFKGDKGELFNFDWWKFKAN</sequence>
<keyword evidence="4 9" id="KW-0378">Hydrolase</keyword>
<dbReference type="SMART" id="SM00606">
    <property type="entry name" value="CBD_IV"/>
    <property type="match status" value="1"/>
</dbReference>
<gene>
    <name evidence="12" type="ORF">Mucpa_4584</name>
</gene>
<evidence type="ECO:0000256" key="7">
    <source>
        <dbReference type="PIRSR" id="PIRSR606710-1"/>
    </source>
</evidence>
<dbReference type="GO" id="GO:0030246">
    <property type="term" value="F:carbohydrate binding"/>
    <property type="evidence" value="ECO:0007669"/>
    <property type="project" value="InterPro"/>
</dbReference>
<dbReference type="PANTHER" id="PTHR43772:SF2">
    <property type="entry name" value="PUTATIVE (AFU_ORTHOLOGUE AFUA_2G04480)-RELATED"/>
    <property type="match status" value="1"/>
</dbReference>
<dbReference type="InterPro" id="IPR023296">
    <property type="entry name" value="Glyco_hydro_beta-prop_sf"/>
</dbReference>
<keyword evidence="2" id="KW-0624">Polysaccharide degradation</keyword>
<dbReference type="EMBL" id="CM001403">
    <property type="protein sequence ID" value="EHQ28673.1"/>
    <property type="molecule type" value="Genomic_DNA"/>
</dbReference>
<dbReference type="AlphaFoldDB" id="H1Y754"/>
<dbReference type="Gene3D" id="2.60.120.260">
    <property type="entry name" value="Galactose-binding domain-like"/>
    <property type="match status" value="1"/>
</dbReference>
<dbReference type="CDD" id="cd04084">
    <property type="entry name" value="CBM6_xylanase-like"/>
    <property type="match status" value="1"/>
</dbReference>
<keyword evidence="3 10" id="KW-0732">Signal</keyword>
<feature type="active site" description="Proton acceptor" evidence="7">
    <location>
        <position position="54"/>
    </location>
</feature>
<comment type="similarity">
    <text evidence="1 9">Belongs to the glycosyl hydrolase 43 family.</text>
</comment>
<keyword evidence="6 9" id="KW-0326">Glycosidase</keyword>
<dbReference type="STRING" id="714943.Mucpa_4584"/>
<feature type="chain" id="PRO_5003558252" evidence="10">
    <location>
        <begin position="24"/>
        <end position="455"/>
    </location>
</feature>
<dbReference type="GO" id="GO:0045493">
    <property type="term" value="P:xylan catabolic process"/>
    <property type="evidence" value="ECO:0007669"/>
    <property type="project" value="UniProtKB-KW"/>
</dbReference>
<dbReference type="HOGENOM" id="CLU_009397_11_2_10"/>
<dbReference type="Pfam" id="PF04616">
    <property type="entry name" value="Glyco_hydro_43"/>
    <property type="match status" value="1"/>
</dbReference>
<dbReference type="eggNOG" id="COG3507">
    <property type="taxonomic scope" value="Bacteria"/>
</dbReference>
<evidence type="ECO:0000256" key="6">
    <source>
        <dbReference type="ARBA" id="ARBA00023295"/>
    </source>
</evidence>
<feature type="signal peptide" evidence="10">
    <location>
        <begin position="1"/>
        <end position="23"/>
    </location>
</feature>
<dbReference type="InterPro" id="IPR052176">
    <property type="entry name" value="Glycosyl_Hydrlase_43_Enz"/>
</dbReference>
<feature type="site" description="Important for catalytic activity, responsible for pKa modulation of the active site Glu and correct orientation of both the proton donor and substrate" evidence="8">
    <location>
        <position position="150"/>
    </location>
</feature>
<dbReference type="OrthoDB" id="9803461at2"/>
<evidence type="ECO:0000256" key="1">
    <source>
        <dbReference type="ARBA" id="ARBA00009865"/>
    </source>
</evidence>
<evidence type="ECO:0000259" key="11">
    <source>
        <dbReference type="PROSITE" id="PS51175"/>
    </source>
</evidence>
<dbReference type="InterPro" id="IPR008979">
    <property type="entry name" value="Galactose-bd-like_sf"/>
</dbReference>
<evidence type="ECO:0000256" key="3">
    <source>
        <dbReference type="ARBA" id="ARBA00022729"/>
    </source>
</evidence>
<dbReference type="InterPro" id="IPR006584">
    <property type="entry name" value="Cellulose-bd_IV"/>
</dbReference>
<keyword evidence="2" id="KW-0858">Xylan degradation</keyword>
<keyword evidence="13" id="KW-1185">Reference proteome</keyword>
<proteinExistence type="inferred from homology"/>
<protein>
    <submittedName>
        <fullName evidence="12">Glycoside hydrolase family 43</fullName>
    </submittedName>
</protein>
<dbReference type="Gene3D" id="2.115.10.20">
    <property type="entry name" value="Glycosyl hydrolase domain, family 43"/>
    <property type="match status" value="1"/>
</dbReference>
<feature type="domain" description="CBM6" evidence="11">
    <location>
        <begin position="329"/>
        <end position="453"/>
    </location>
</feature>
<reference evidence="12" key="1">
    <citation type="submission" date="2011-09" db="EMBL/GenBank/DDBJ databases">
        <title>The permanent draft genome of Mucilaginibacter paludis DSM 18603.</title>
        <authorList>
            <consortium name="US DOE Joint Genome Institute (JGI-PGF)"/>
            <person name="Lucas S."/>
            <person name="Han J."/>
            <person name="Lapidus A."/>
            <person name="Bruce D."/>
            <person name="Goodwin L."/>
            <person name="Pitluck S."/>
            <person name="Peters L."/>
            <person name="Kyrpides N."/>
            <person name="Mavromatis K."/>
            <person name="Ivanova N."/>
            <person name="Mikhailova N."/>
            <person name="Held B."/>
            <person name="Detter J.C."/>
            <person name="Tapia R."/>
            <person name="Han C."/>
            <person name="Land M."/>
            <person name="Hauser L."/>
            <person name="Markowitz V."/>
            <person name="Cheng J.-F."/>
            <person name="Hugenholtz P."/>
            <person name="Woyke T."/>
            <person name="Wu D."/>
            <person name="Tindall B."/>
            <person name="Brambilla E."/>
            <person name="Klenk H.-P."/>
            <person name="Eisen J.A."/>
        </authorList>
    </citation>
    <scope>NUCLEOTIDE SEQUENCE [LARGE SCALE GENOMIC DNA]</scope>
    <source>
        <strain evidence="12">DSM 18603</strain>
    </source>
</reference>
<evidence type="ECO:0000256" key="9">
    <source>
        <dbReference type="RuleBase" id="RU361187"/>
    </source>
</evidence>
<dbReference type="GO" id="GO:0004553">
    <property type="term" value="F:hydrolase activity, hydrolyzing O-glycosyl compounds"/>
    <property type="evidence" value="ECO:0007669"/>
    <property type="project" value="InterPro"/>
</dbReference>
<evidence type="ECO:0000256" key="8">
    <source>
        <dbReference type="PIRSR" id="PIRSR606710-2"/>
    </source>
</evidence>
<dbReference type="SUPFAM" id="SSF49785">
    <property type="entry name" value="Galactose-binding domain-like"/>
    <property type="match status" value="1"/>
</dbReference>
<accession>H1Y754</accession>
<feature type="active site" description="Proton donor" evidence="7">
    <location>
        <position position="212"/>
    </location>
</feature>
<dbReference type="PANTHER" id="PTHR43772">
    <property type="entry name" value="ENDO-1,4-BETA-XYLANASE"/>
    <property type="match status" value="1"/>
</dbReference>
<evidence type="ECO:0000256" key="10">
    <source>
        <dbReference type="SAM" id="SignalP"/>
    </source>
</evidence>